<dbReference type="AlphaFoldDB" id="J4KT42"/>
<organism evidence="2 3">
    <name type="scientific">SAR86 cluster bacterium SAR86B</name>
    <dbReference type="NCBI Taxonomy" id="1123867"/>
    <lineage>
        <taxon>Bacteria</taxon>
        <taxon>Pseudomonadati</taxon>
        <taxon>Pseudomonadota</taxon>
        <taxon>Gammaproteobacteria</taxon>
        <taxon>SAR86 cluster</taxon>
    </lineage>
</organism>
<dbReference type="HOGENOM" id="CLU_012253_1_1_6"/>
<evidence type="ECO:0000313" key="3">
    <source>
        <dbReference type="Proteomes" id="UP000010116"/>
    </source>
</evidence>
<reference evidence="2 3" key="1">
    <citation type="journal article" date="2012" name="ISME J.">
        <title>Genomic insights to SAR86, an abundant and uncultivated marine bacterial lineage.</title>
        <authorList>
            <person name="Dupont C.L."/>
            <person name="Rusch D.B."/>
            <person name="Yooseph S."/>
            <person name="Lombardo M.J."/>
            <person name="Richter R.A."/>
            <person name="Valas R."/>
            <person name="Novotny M."/>
            <person name="Yee-Greenbaum J."/>
            <person name="Selengut J.D."/>
            <person name="Haft D.H."/>
            <person name="Halpern A.L."/>
            <person name="Lasken R.S."/>
            <person name="Nealson K."/>
            <person name="Friedman R."/>
            <person name="Venter J.C."/>
        </authorList>
    </citation>
    <scope>NUCLEOTIDE SEQUENCE [LARGE SCALE GENOMIC DNA]</scope>
</reference>
<dbReference type="InterPro" id="IPR011042">
    <property type="entry name" value="6-blade_b-propeller_TolB-like"/>
</dbReference>
<feature type="domain" description="Glucose/Sorbosone dehydrogenase" evidence="1">
    <location>
        <begin position="32"/>
        <end position="359"/>
    </location>
</feature>
<sequence length="366" mass="40919">MKIKIFFNFFAFFIVFNIYAKDYKVDFLFENLKDPWSMAIIDSKHALLNDLSGKMQLVDFEAGSIANISGIPEVSYAAQGGLSDIILDTDFESTNRIFFSYSAKDPKQKNKETLYVATGILNELALEEVDVIFIANSPRRVPQHMGAKLAFLPDETLLIANGDGFDHREKAQFLDNHFGKIIRINKDGTIPADNPFVNDEMALSDIYSYGHRNMQGLLVSDEGIVYEHEHGPRGGDELNIIEPGKNYGWPAITYGIDYSGAKISPFTEMDGMEQPLKYWSPSIAPSGMVLYTGDAFPAWKNSFLVSALVTKDVKRVYLDGNKYVEETLFSDIGLRIRNIHQTADGNLILLSDGPDGKIILVSPDND</sequence>
<proteinExistence type="predicted"/>
<dbReference type="Pfam" id="PF07995">
    <property type="entry name" value="GSDH"/>
    <property type="match status" value="1"/>
</dbReference>
<dbReference type="EMBL" id="JH611164">
    <property type="protein sequence ID" value="EJP73799.1"/>
    <property type="molecule type" value="Genomic_DNA"/>
</dbReference>
<dbReference type="SUPFAM" id="SSF50952">
    <property type="entry name" value="Soluble quinoprotein glucose dehydrogenase"/>
    <property type="match status" value="1"/>
</dbReference>
<evidence type="ECO:0000259" key="1">
    <source>
        <dbReference type="Pfam" id="PF07995"/>
    </source>
</evidence>
<name>J4KT42_9GAMM</name>
<dbReference type="PANTHER" id="PTHR19328">
    <property type="entry name" value="HEDGEHOG-INTERACTING PROTEIN"/>
    <property type="match status" value="1"/>
</dbReference>
<gene>
    <name evidence="2" type="ORF">NT02SARS_0513</name>
</gene>
<evidence type="ECO:0000313" key="2">
    <source>
        <dbReference type="EMBL" id="EJP73799.1"/>
    </source>
</evidence>
<dbReference type="Proteomes" id="UP000010116">
    <property type="component" value="Unassembled WGS sequence"/>
</dbReference>
<protein>
    <submittedName>
        <fullName evidence="2">Soluble aldose sugar dehydrogenase YliI</fullName>
    </submittedName>
</protein>
<dbReference type="PANTHER" id="PTHR19328:SF75">
    <property type="entry name" value="ALDOSE SUGAR DEHYDROGENASE YLII"/>
    <property type="match status" value="1"/>
</dbReference>
<accession>J4KT42</accession>
<dbReference type="InterPro" id="IPR011041">
    <property type="entry name" value="Quinoprot_gluc/sorb_DH_b-prop"/>
</dbReference>
<dbReference type="Gene3D" id="2.120.10.30">
    <property type="entry name" value="TolB, C-terminal domain"/>
    <property type="match status" value="1"/>
</dbReference>
<dbReference type="InterPro" id="IPR012938">
    <property type="entry name" value="Glc/Sorbosone_DH"/>
</dbReference>